<evidence type="ECO:0000256" key="3">
    <source>
        <dbReference type="ARBA" id="ARBA00022679"/>
    </source>
</evidence>
<keyword evidence="5 7" id="KW-0573">Peptidoglycan synthesis</keyword>
<dbReference type="Gene3D" id="2.40.440.10">
    <property type="entry name" value="L,D-transpeptidase catalytic domain-like"/>
    <property type="match status" value="1"/>
</dbReference>
<protein>
    <submittedName>
        <fullName evidence="11">Murein L,D-transpeptidase</fullName>
    </submittedName>
</protein>
<gene>
    <name evidence="11" type="ORF">ACFQDM_03845</name>
</gene>
<evidence type="ECO:0000256" key="5">
    <source>
        <dbReference type="ARBA" id="ARBA00022984"/>
    </source>
</evidence>
<dbReference type="InterPro" id="IPR036366">
    <property type="entry name" value="PGBDSf"/>
</dbReference>
<feature type="domain" description="L,D-TPase catalytic" evidence="10">
    <location>
        <begin position="361"/>
        <end position="533"/>
    </location>
</feature>
<evidence type="ECO:0000313" key="12">
    <source>
        <dbReference type="Proteomes" id="UP001596303"/>
    </source>
</evidence>
<evidence type="ECO:0000256" key="2">
    <source>
        <dbReference type="ARBA" id="ARBA00005992"/>
    </source>
</evidence>
<dbReference type="Proteomes" id="UP001596303">
    <property type="component" value="Unassembled WGS sequence"/>
</dbReference>
<feature type="active site" description="Nucleophile" evidence="7">
    <location>
        <position position="512"/>
    </location>
</feature>
<comment type="similarity">
    <text evidence="2">Belongs to the YkuD family.</text>
</comment>
<accession>A0ABW1S7M3</accession>
<dbReference type="CDD" id="cd16913">
    <property type="entry name" value="YkuD_like"/>
    <property type="match status" value="1"/>
</dbReference>
<reference evidence="12" key="1">
    <citation type="journal article" date="2019" name="Int. J. Syst. Evol. Microbiol.">
        <title>The Global Catalogue of Microorganisms (GCM) 10K type strain sequencing project: providing services to taxonomists for standard genome sequencing and annotation.</title>
        <authorList>
            <consortium name="The Broad Institute Genomics Platform"/>
            <consortium name="The Broad Institute Genome Sequencing Center for Infectious Disease"/>
            <person name="Wu L."/>
            <person name="Ma J."/>
        </authorList>
    </citation>
    <scope>NUCLEOTIDE SEQUENCE [LARGE SCALE GENOMIC DNA]</scope>
    <source>
        <strain evidence="12">CGMCC-1.15741</strain>
    </source>
</reference>
<evidence type="ECO:0000313" key="11">
    <source>
        <dbReference type="EMBL" id="MFC6197193.1"/>
    </source>
</evidence>
<evidence type="ECO:0000256" key="6">
    <source>
        <dbReference type="ARBA" id="ARBA00023316"/>
    </source>
</evidence>
<evidence type="ECO:0000256" key="9">
    <source>
        <dbReference type="SAM" id="SignalP"/>
    </source>
</evidence>
<dbReference type="PROSITE" id="PS52029">
    <property type="entry name" value="LD_TPASE"/>
    <property type="match status" value="1"/>
</dbReference>
<feature type="region of interest" description="Disordered" evidence="8">
    <location>
        <begin position="598"/>
        <end position="623"/>
    </location>
</feature>
<sequence>MKRLSRVFQTTVCASALALSAGFAATASAQHLNDFASGPANVKLAKKNIDVPVESRLADKIQAIFASGKYDEQFSSMFDESVVVAVRAAYAQNLFEPIWTGPGAESLRQAQQTMRDNGMEPGLSDESLEKLLKQRFSGWKSERAEADLKLTMVWLAYASQMRDGLSDFGGVATVGEDAPARSSLIVDIQNAGFGDANDLLTSYEPAHEQYQGLKNTLSSYMTLEQQGGWKEISTGGDPIELNAVDDRVPELRRRLIAEGYYSLPSFDQLVDIMAVSNLETDDPKLTEDLRVMQVELETWAKTYDESLEAAVKRFQAHHGLADDGVVGRGTYAALNESATSKVSRIKSSLQKWREIGNVEGRMVWANIPSYRAEGWNDNVSEISMKTVVGMRSRQTPIFSDEIEYAVTNPRWYAPVSIVRKDKLPKLAADPSYASRKGFNIYDRATGERVSAASVDWTDASAASNYQLVQGSGAANALGKLKIIFPNKDAIYLHGTPTKYLFDRPQRAYSSGCIRLEDPTSMAAWLAGGDTAVTPEEIEASVNSGKRQRFDFDQKVPVNLTYITVTIGDDGKAEFWPDVYNKEAPVETNLQVAEALDIAPADTNSDEAGSEYADLKVDQPQRAG</sequence>
<dbReference type="PANTHER" id="PTHR41533:SF2">
    <property type="entry name" value="BLR7131 PROTEIN"/>
    <property type="match status" value="1"/>
</dbReference>
<evidence type="ECO:0000259" key="10">
    <source>
        <dbReference type="PROSITE" id="PS52029"/>
    </source>
</evidence>
<dbReference type="Gene3D" id="1.10.101.10">
    <property type="entry name" value="PGBD-like superfamily/PGBD"/>
    <property type="match status" value="1"/>
</dbReference>
<dbReference type="Pfam" id="PF20142">
    <property type="entry name" value="Scaffold"/>
    <property type="match status" value="1"/>
</dbReference>
<name>A0ABW1S7M3_9PROT</name>
<keyword evidence="6 7" id="KW-0961">Cell wall biogenesis/degradation</keyword>
<dbReference type="InterPro" id="IPR045380">
    <property type="entry name" value="LD_TPept_scaffold_dom"/>
</dbReference>
<keyword evidence="9" id="KW-0732">Signal</keyword>
<comment type="caution">
    <text evidence="11">The sequence shown here is derived from an EMBL/GenBank/DDBJ whole genome shotgun (WGS) entry which is preliminary data.</text>
</comment>
<dbReference type="InterPro" id="IPR002477">
    <property type="entry name" value="Peptidoglycan-bd-like"/>
</dbReference>
<dbReference type="PANTHER" id="PTHR41533">
    <property type="entry name" value="L,D-TRANSPEPTIDASE HI_1667-RELATED"/>
    <property type="match status" value="1"/>
</dbReference>
<dbReference type="Pfam" id="PF01471">
    <property type="entry name" value="PG_binding_1"/>
    <property type="match status" value="1"/>
</dbReference>
<dbReference type="InterPro" id="IPR036365">
    <property type="entry name" value="PGBD-like_sf"/>
</dbReference>
<dbReference type="SUPFAM" id="SSF47090">
    <property type="entry name" value="PGBD-like"/>
    <property type="match status" value="1"/>
</dbReference>
<evidence type="ECO:0000256" key="1">
    <source>
        <dbReference type="ARBA" id="ARBA00004752"/>
    </source>
</evidence>
<keyword evidence="12" id="KW-1185">Reference proteome</keyword>
<evidence type="ECO:0000256" key="4">
    <source>
        <dbReference type="ARBA" id="ARBA00022960"/>
    </source>
</evidence>
<dbReference type="InterPro" id="IPR052905">
    <property type="entry name" value="LD-transpeptidase_YkuD-like"/>
</dbReference>
<dbReference type="SUPFAM" id="SSF141523">
    <property type="entry name" value="L,D-transpeptidase catalytic domain-like"/>
    <property type="match status" value="1"/>
</dbReference>
<organism evidence="11 12">
    <name type="scientific">Ponticaulis profundi</name>
    <dbReference type="NCBI Taxonomy" id="2665222"/>
    <lineage>
        <taxon>Bacteria</taxon>
        <taxon>Pseudomonadati</taxon>
        <taxon>Pseudomonadota</taxon>
        <taxon>Alphaproteobacteria</taxon>
        <taxon>Hyphomonadales</taxon>
        <taxon>Hyphomonadaceae</taxon>
        <taxon>Ponticaulis</taxon>
    </lineage>
</organism>
<dbReference type="InterPro" id="IPR005490">
    <property type="entry name" value="LD_TPept_cat_dom"/>
</dbReference>
<dbReference type="EMBL" id="JBHSSW010000004">
    <property type="protein sequence ID" value="MFC6197193.1"/>
    <property type="molecule type" value="Genomic_DNA"/>
</dbReference>
<feature type="active site" description="Proton donor/acceptor" evidence="7">
    <location>
        <position position="493"/>
    </location>
</feature>
<proteinExistence type="inferred from homology"/>
<feature type="compositionally biased region" description="Basic and acidic residues" evidence="8">
    <location>
        <begin position="612"/>
        <end position="623"/>
    </location>
</feature>
<comment type="pathway">
    <text evidence="1 7">Cell wall biogenesis; peptidoglycan biosynthesis.</text>
</comment>
<feature type="chain" id="PRO_5046675085" evidence="9">
    <location>
        <begin position="30"/>
        <end position="623"/>
    </location>
</feature>
<evidence type="ECO:0000256" key="7">
    <source>
        <dbReference type="PROSITE-ProRule" id="PRU01373"/>
    </source>
</evidence>
<dbReference type="InterPro" id="IPR038063">
    <property type="entry name" value="Transpep_catalytic_dom"/>
</dbReference>
<feature type="signal peptide" evidence="9">
    <location>
        <begin position="1"/>
        <end position="29"/>
    </location>
</feature>
<evidence type="ECO:0000256" key="8">
    <source>
        <dbReference type="SAM" id="MobiDB-lite"/>
    </source>
</evidence>
<dbReference type="Pfam" id="PF03734">
    <property type="entry name" value="YkuD"/>
    <property type="match status" value="1"/>
</dbReference>
<keyword evidence="4 7" id="KW-0133">Cell shape</keyword>
<dbReference type="RefSeq" id="WP_377375725.1">
    <property type="nucleotide sequence ID" value="NZ_JBHSSW010000004.1"/>
</dbReference>
<keyword evidence="3" id="KW-0808">Transferase</keyword>